<dbReference type="InterPro" id="IPR000490">
    <property type="entry name" value="Glyco_hydro_17"/>
</dbReference>
<gene>
    <name evidence="15" type="primary">LOC107435373</name>
</gene>
<comment type="similarity">
    <text evidence="2 10">Belongs to the glycosyl hydrolase 17 family.</text>
</comment>
<dbReference type="InterPro" id="IPR012946">
    <property type="entry name" value="X8"/>
</dbReference>
<evidence type="ECO:0000256" key="2">
    <source>
        <dbReference type="ARBA" id="ARBA00008773"/>
    </source>
</evidence>
<evidence type="ECO:0000256" key="4">
    <source>
        <dbReference type="ARBA" id="ARBA00022729"/>
    </source>
</evidence>
<dbReference type="GO" id="GO:0005886">
    <property type="term" value="C:plasma membrane"/>
    <property type="evidence" value="ECO:0007669"/>
    <property type="project" value="UniProtKB-SubCell"/>
</dbReference>
<evidence type="ECO:0000313" key="15">
    <source>
        <dbReference type="RefSeq" id="XP_015902457.3"/>
    </source>
</evidence>
<dbReference type="AlphaFoldDB" id="A0A6P4ATR5"/>
<keyword evidence="6" id="KW-1015">Disulfide bond</keyword>
<organism evidence="14 15">
    <name type="scientific">Ziziphus jujuba</name>
    <name type="common">Chinese jujube</name>
    <name type="synonym">Ziziphus sativa</name>
    <dbReference type="NCBI Taxonomy" id="326968"/>
    <lineage>
        <taxon>Eukaryota</taxon>
        <taxon>Viridiplantae</taxon>
        <taxon>Streptophyta</taxon>
        <taxon>Embryophyta</taxon>
        <taxon>Tracheophyta</taxon>
        <taxon>Spermatophyta</taxon>
        <taxon>Magnoliopsida</taxon>
        <taxon>eudicotyledons</taxon>
        <taxon>Gunneridae</taxon>
        <taxon>Pentapetalae</taxon>
        <taxon>rosids</taxon>
        <taxon>fabids</taxon>
        <taxon>Rosales</taxon>
        <taxon>Rhamnaceae</taxon>
        <taxon>Paliureae</taxon>
        <taxon>Ziziphus</taxon>
    </lineage>
</organism>
<dbReference type="GO" id="GO:0005975">
    <property type="term" value="P:carbohydrate metabolic process"/>
    <property type="evidence" value="ECO:0007669"/>
    <property type="project" value="InterPro"/>
</dbReference>
<keyword evidence="12" id="KW-1133">Transmembrane helix</keyword>
<dbReference type="RefSeq" id="XP_015902457.3">
    <property type="nucleotide sequence ID" value="XM_016046971.4"/>
</dbReference>
<protein>
    <recommendedName>
        <fullName evidence="3">glucan endo-1,3-beta-D-glucosidase</fullName>
        <ecNumber evidence="3">3.2.1.39</ecNumber>
    </recommendedName>
    <alternativeName>
        <fullName evidence="8">(1-&gt;3)-beta-glucan endohydrolase</fullName>
    </alternativeName>
    <alternativeName>
        <fullName evidence="9">Beta-1,3-endoglucanase</fullName>
    </alternativeName>
</protein>
<dbReference type="GO" id="GO:0006952">
    <property type="term" value="P:defense response"/>
    <property type="evidence" value="ECO:0007669"/>
    <property type="project" value="UniProtKB-KW"/>
</dbReference>
<dbReference type="PROSITE" id="PS00587">
    <property type="entry name" value="GLYCOSYL_HYDROL_F17"/>
    <property type="match status" value="1"/>
</dbReference>
<sequence>MKIPKSLILESYSERNNNPLCHAYKFNQERPKQFPFSFSFLHSPAPRNHWGCKIFLDSFFLPSRKIQIQRDTQYIYIYIERERERERFRRVLNEKMAQERMVDHNYVMAVVVILVFMTKMSGGGSSGTVGVNWGTMATHQLPPEKVVQMLMDNGFRKLKLFEADERILGALIGTPIEVMLAVPNSMLQEMSEDPVAAASWVDANVTSYSYTGGVNVKYVAVGNEPFLESYNGSYLQSTLPALKNIQQALNDAHLGSRVKATVPFNADIYNSPDWNLVPSAGDFRPEVRDITIEIIQYLHTNEAPFTVNIYPFLSLYGNDYFPVEYAFFDGKSKPLKDGDRVYTNAFDANYDTLVAALNRAGFPDIRIIVGEVGWPTDGDKHANVQYAKRFNQGMVRRALSGNGTPARKGQIEVYLFSLIDENAKLISPGNFERHWGIFEYDGKPKYELDLSGSREDKGLVPADDVKYLLRRWCVLNPDVKDLDDLPDSIDYACSQSDCTALGFGSSCNNLSVEGNASYAFNMYYQLNDQKSWNCDFSGLAMVTDDDPSVGDCQFPIMISHGFPILLANNGVLDLVMNIVLGCILFMILL</sequence>
<keyword evidence="5 11" id="KW-0378">Hydrolase</keyword>
<evidence type="ECO:0000256" key="6">
    <source>
        <dbReference type="ARBA" id="ARBA00023157"/>
    </source>
</evidence>
<dbReference type="SMR" id="A0A6P4ATR5"/>
<dbReference type="InterPro" id="IPR044965">
    <property type="entry name" value="Glyco_hydro_17_plant"/>
</dbReference>
<keyword evidence="4" id="KW-0732">Signal</keyword>
<keyword evidence="14" id="KW-1185">Reference proteome</keyword>
<evidence type="ECO:0000256" key="12">
    <source>
        <dbReference type="SAM" id="Phobius"/>
    </source>
</evidence>
<evidence type="ECO:0000256" key="7">
    <source>
        <dbReference type="ARBA" id="ARBA00023295"/>
    </source>
</evidence>
<evidence type="ECO:0000259" key="13">
    <source>
        <dbReference type="SMART" id="SM00768"/>
    </source>
</evidence>
<dbReference type="Proteomes" id="UP001652623">
    <property type="component" value="Chromosome 11"/>
</dbReference>
<dbReference type="KEGG" id="zju:107435373"/>
<keyword evidence="7 11" id="KW-0326">Glycosidase</keyword>
<feature type="domain" description="X8" evidence="13">
    <location>
        <begin position="471"/>
        <end position="554"/>
    </location>
</feature>
<comment type="catalytic activity">
    <reaction evidence="1">
        <text>Hydrolysis of (1-&gt;3)-beta-D-glucosidic linkages in (1-&gt;3)-beta-D-glucans.</text>
        <dbReference type="EC" id="3.2.1.39"/>
    </reaction>
</comment>
<evidence type="ECO:0000256" key="8">
    <source>
        <dbReference type="ARBA" id="ARBA00033335"/>
    </source>
</evidence>
<dbReference type="GO" id="GO:0098552">
    <property type="term" value="C:side of membrane"/>
    <property type="evidence" value="ECO:0007669"/>
    <property type="project" value="UniProtKB-KW"/>
</dbReference>
<keyword evidence="12" id="KW-0472">Membrane</keyword>
<evidence type="ECO:0000256" key="1">
    <source>
        <dbReference type="ARBA" id="ARBA00000382"/>
    </source>
</evidence>
<proteinExistence type="inferred from homology"/>
<dbReference type="Gene3D" id="1.20.58.1040">
    <property type="match status" value="1"/>
</dbReference>
<dbReference type="GeneID" id="107435373"/>
<evidence type="ECO:0000256" key="3">
    <source>
        <dbReference type="ARBA" id="ARBA00012780"/>
    </source>
</evidence>
<evidence type="ECO:0000256" key="5">
    <source>
        <dbReference type="ARBA" id="ARBA00022801"/>
    </source>
</evidence>
<evidence type="ECO:0000256" key="11">
    <source>
        <dbReference type="RuleBase" id="RU004336"/>
    </source>
</evidence>
<evidence type="ECO:0000256" key="9">
    <source>
        <dbReference type="ARBA" id="ARBA00033417"/>
    </source>
</evidence>
<accession>A0A6P4ATR5</accession>
<feature type="transmembrane region" description="Helical" evidence="12">
    <location>
        <begin position="562"/>
        <end position="588"/>
    </location>
</feature>
<name>A0A6P4ATR5_ZIZJJ</name>
<dbReference type="InterPro" id="IPR017853">
    <property type="entry name" value="GH"/>
</dbReference>
<evidence type="ECO:0000313" key="14">
    <source>
        <dbReference type="Proteomes" id="UP001652623"/>
    </source>
</evidence>
<dbReference type="GO" id="GO:0042973">
    <property type="term" value="F:glucan endo-1,3-beta-D-glucosidase activity"/>
    <property type="evidence" value="ECO:0007669"/>
    <property type="project" value="UniProtKB-EC"/>
</dbReference>
<dbReference type="EC" id="3.2.1.39" evidence="3"/>
<dbReference type="Gene3D" id="3.20.20.80">
    <property type="entry name" value="Glycosidases"/>
    <property type="match status" value="1"/>
</dbReference>
<dbReference type="PANTHER" id="PTHR32227">
    <property type="entry name" value="GLUCAN ENDO-1,3-BETA-GLUCOSIDASE BG1-RELATED-RELATED"/>
    <property type="match status" value="1"/>
</dbReference>
<dbReference type="SUPFAM" id="SSF51445">
    <property type="entry name" value="(Trans)glycosidases"/>
    <property type="match status" value="1"/>
</dbReference>
<evidence type="ECO:0000256" key="10">
    <source>
        <dbReference type="RuleBase" id="RU004335"/>
    </source>
</evidence>
<dbReference type="Pfam" id="PF07983">
    <property type="entry name" value="X8"/>
    <property type="match status" value="1"/>
</dbReference>
<dbReference type="Pfam" id="PF00332">
    <property type="entry name" value="Glyco_hydro_17"/>
    <property type="match status" value="1"/>
</dbReference>
<reference evidence="15" key="1">
    <citation type="submission" date="2025-08" db="UniProtKB">
        <authorList>
            <consortium name="RefSeq"/>
        </authorList>
    </citation>
    <scope>IDENTIFICATION</scope>
    <source>
        <tissue evidence="15">Seedling</tissue>
    </source>
</reference>
<dbReference type="SMART" id="SM00768">
    <property type="entry name" value="X8"/>
    <property type="match status" value="1"/>
</dbReference>
<keyword evidence="12" id="KW-0812">Transmembrane</keyword>